<reference evidence="3" key="1">
    <citation type="journal article" date="2011" name="Nat. Commun.">
        <title>Effector diversification within compartments of the Leptosphaeria maculans genome affected by Repeat-Induced Point mutations.</title>
        <authorList>
            <person name="Rouxel T."/>
            <person name="Grandaubert J."/>
            <person name="Hane J.K."/>
            <person name="Hoede C."/>
            <person name="van de Wouw A.P."/>
            <person name="Couloux A."/>
            <person name="Dominguez V."/>
            <person name="Anthouard V."/>
            <person name="Bally P."/>
            <person name="Bourras S."/>
            <person name="Cozijnsen A.J."/>
            <person name="Ciuffetti L.M."/>
            <person name="Degrave A."/>
            <person name="Dilmaghani A."/>
            <person name="Duret L."/>
            <person name="Fudal I."/>
            <person name="Goodwin S.B."/>
            <person name="Gout L."/>
            <person name="Glaser N."/>
            <person name="Linglin J."/>
            <person name="Kema G.H.J."/>
            <person name="Lapalu N."/>
            <person name="Lawrence C.B."/>
            <person name="May K."/>
            <person name="Meyer M."/>
            <person name="Ollivier B."/>
            <person name="Poulain J."/>
            <person name="Schoch C.L."/>
            <person name="Simon A."/>
            <person name="Spatafora J.W."/>
            <person name="Stachowiak A."/>
            <person name="Turgeon B.G."/>
            <person name="Tyler B.M."/>
            <person name="Vincent D."/>
            <person name="Weissenbach J."/>
            <person name="Amselem J."/>
            <person name="Quesneville H."/>
            <person name="Oliver R.P."/>
            <person name="Wincker P."/>
            <person name="Balesdent M.-H."/>
            <person name="Howlett B.J."/>
        </authorList>
    </citation>
    <scope>NUCLEOTIDE SEQUENCE [LARGE SCALE GENOMIC DNA]</scope>
    <source>
        <strain evidence="3">JN3 / isolate v23.1.3 / race Av1-4-5-6-7-8</strain>
    </source>
</reference>
<accession>E4ZN12</accession>
<name>E4ZN12_LEPMJ</name>
<keyword evidence="1" id="KW-0732">Signal</keyword>
<gene>
    <name evidence="2" type="ORF">LEMA_uP053210.1</name>
</gene>
<sequence>MRLSTTVLTITLFTLALSLPVPQANSNALTLSTPNTDPAPAPTAISSCSRCTTLYNICMNVKYPPWYPMVAVQEHAVADL</sequence>
<evidence type="ECO:0000313" key="2">
    <source>
        <dbReference type="EMBL" id="CBX92615.1"/>
    </source>
</evidence>
<dbReference type="Proteomes" id="UP000002668">
    <property type="component" value="Genome"/>
</dbReference>
<protein>
    <submittedName>
        <fullName evidence="2">Predicted protein</fullName>
    </submittedName>
</protein>
<evidence type="ECO:0000256" key="1">
    <source>
        <dbReference type="SAM" id="SignalP"/>
    </source>
</evidence>
<feature type="signal peptide" evidence="1">
    <location>
        <begin position="1"/>
        <end position="18"/>
    </location>
</feature>
<evidence type="ECO:0000313" key="3">
    <source>
        <dbReference type="Proteomes" id="UP000002668"/>
    </source>
</evidence>
<dbReference type="VEuPathDB" id="FungiDB:LEMA_uP053210.1"/>
<dbReference type="HOGENOM" id="CLU_2590185_0_0_1"/>
<organism evidence="3">
    <name type="scientific">Leptosphaeria maculans (strain JN3 / isolate v23.1.3 / race Av1-4-5-6-7-8)</name>
    <name type="common">Blackleg fungus</name>
    <name type="synonym">Phoma lingam</name>
    <dbReference type="NCBI Taxonomy" id="985895"/>
    <lineage>
        <taxon>Eukaryota</taxon>
        <taxon>Fungi</taxon>
        <taxon>Dikarya</taxon>
        <taxon>Ascomycota</taxon>
        <taxon>Pezizomycotina</taxon>
        <taxon>Dothideomycetes</taxon>
        <taxon>Pleosporomycetidae</taxon>
        <taxon>Pleosporales</taxon>
        <taxon>Pleosporineae</taxon>
        <taxon>Leptosphaeriaceae</taxon>
        <taxon>Plenodomus</taxon>
        <taxon>Plenodomus lingam/Leptosphaeria maculans species complex</taxon>
    </lineage>
</organism>
<dbReference type="AlphaFoldDB" id="E4ZN12"/>
<feature type="chain" id="PRO_5003194325" evidence="1">
    <location>
        <begin position="19"/>
        <end position="80"/>
    </location>
</feature>
<dbReference type="InParanoid" id="E4ZN12"/>
<proteinExistence type="predicted"/>
<dbReference type="EMBL" id="FP929094">
    <property type="protein sequence ID" value="CBX92615.1"/>
    <property type="molecule type" value="Genomic_DNA"/>
</dbReference>
<keyword evidence="3" id="KW-1185">Reference proteome</keyword>